<sequence length="64" mass="7173">RDVKRHLTTAFAHMGVPRTIKTDNGPSYVSKETQTFLQHWGIDHTTGIPHNPTGQAIVERAHLT</sequence>
<organism evidence="8 9">
    <name type="scientific">Oxyruncus cristatus</name>
    <name type="common">sharpbill</name>
    <dbReference type="NCBI Taxonomy" id="114331"/>
    <lineage>
        <taxon>Eukaryota</taxon>
        <taxon>Metazoa</taxon>
        <taxon>Chordata</taxon>
        <taxon>Craniata</taxon>
        <taxon>Vertebrata</taxon>
        <taxon>Euteleostomi</taxon>
        <taxon>Archelosauria</taxon>
        <taxon>Archosauria</taxon>
        <taxon>Dinosauria</taxon>
        <taxon>Saurischia</taxon>
        <taxon>Theropoda</taxon>
        <taxon>Coelurosauria</taxon>
        <taxon>Aves</taxon>
        <taxon>Neognathae</taxon>
        <taxon>Neoaves</taxon>
        <taxon>Telluraves</taxon>
        <taxon>Australaves</taxon>
        <taxon>Passeriformes</taxon>
        <taxon>Cotingidae</taxon>
        <taxon>Oxyruncus</taxon>
    </lineage>
</organism>
<feature type="domain" description="Integrase catalytic" evidence="7">
    <location>
        <begin position="1"/>
        <end position="64"/>
    </location>
</feature>
<keyword evidence="2" id="KW-0548">Nucleotidyltransferase</keyword>
<keyword evidence="6" id="KW-0695">RNA-directed DNA polymerase</keyword>
<comment type="caution">
    <text evidence="8">The sequence shown here is derived from an EMBL/GenBank/DDBJ whole genome shotgun (WGS) entry which is preliminary data.</text>
</comment>
<name>A0A7L0ZVM4_9PASS</name>
<evidence type="ECO:0000256" key="6">
    <source>
        <dbReference type="ARBA" id="ARBA00022918"/>
    </source>
</evidence>
<evidence type="ECO:0000259" key="7">
    <source>
        <dbReference type="PROSITE" id="PS50994"/>
    </source>
</evidence>
<keyword evidence="1" id="KW-0808">Transferase</keyword>
<dbReference type="GO" id="GO:0003964">
    <property type="term" value="F:RNA-directed DNA polymerase activity"/>
    <property type="evidence" value="ECO:0007669"/>
    <property type="project" value="UniProtKB-KW"/>
</dbReference>
<evidence type="ECO:0000313" key="9">
    <source>
        <dbReference type="Proteomes" id="UP000564466"/>
    </source>
</evidence>
<dbReference type="AlphaFoldDB" id="A0A7L0ZVM4"/>
<gene>
    <name evidence="8" type="primary">Ervk6_0</name>
    <name evidence="8" type="ORF">OXYCRI_R15571</name>
</gene>
<dbReference type="GO" id="GO:0004519">
    <property type="term" value="F:endonuclease activity"/>
    <property type="evidence" value="ECO:0007669"/>
    <property type="project" value="UniProtKB-KW"/>
</dbReference>
<evidence type="ECO:0000256" key="5">
    <source>
        <dbReference type="ARBA" id="ARBA00022801"/>
    </source>
</evidence>
<reference evidence="8 9" key="1">
    <citation type="submission" date="2019-09" db="EMBL/GenBank/DDBJ databases">
        <title>Bird 10,000 Genomes (B10K) Project - Family phase.</title>
        <authorList>
            <person name="Zhang G."/>
        </authorList>
    </citation>
    <scope>NUCLEOTIDE SEQUENCE [LARGE SCALE GENOMIC DNA]</scope>
    <source>
        <strain evidence="8">B10K-DU-002-07</strain>
        <tissue evidence="8">Muscle</tissue>
    </source>
</reference>
<dbReference type="Pfam" id="PF00665">
    <property type="entry name" value="rve"/>
    <property type="match status" value="1"/>
</dbReference>
<dbReference type="InterPro" id="IPR036397">
    <property type="entry name" value="RNaseH_sf"/>
</dbReference>
<dbReference type="SUPFAM" id="SSF53098">
    <property type="entry name" value="Ribonuclease H-like"/>
    <property type="match status" value="1"/>
</dbReference>
<dbReference type="PROSITE" id="PS50994">
    <property type="entry name" value="INTEGRASE"/>
    <property type="match status" value="1"/>
</dbReference>
<evidence type="ECO:0000256" key="2">
    <source>
        <dbReference type="ARBA" id="ARBA00022695"/>
    </source>
</evidence>
<keyword evidence="5" id="KW-0378">Hydrolase</keyword>
<keyword evidence="9" id="KW-1185">Reference proteome</keyword>
<evidence type="ECO:0000256" key="1">
    <source>
        <dbReference type="ARBA" id="ARBA00022679"/>
    </source>
</evidence>
<evidence type="ECO:0000256" key="4">
    <source>
        <dbReference type="ARBA" id="ARBA00022759"/>
    </source>
</evidence>
<proteinExistence type="predicted"/>
<dbReference type="EMBL" id="VXAY01004889">
    <property type="protein sequence ID" value="NXM32219.1"/>
    <property type="molecule type" value="Genomic_DNA"/>
</dbReference>
<dbReference type="GO" id="GO:0015074">
    <property type="term" value="P:DNA integration"/>
    <property type="evidence" value="ECO:0007669"/>
    <property type="project" value="InterPro"/>
</dbReference>
<dbReference type="InterPro" id="IPR001584">
    <property type="entry name" value="Integrase_cat-core"/>
</dbReference>
<dbReference type="GO" id="GO:0035613">
    <property type="term" value="F:RNA stem-loop binding"/>
    <property type="evidence" value="ECO:0007669"/>
    <property type="project" value="TreeGrafter"/>
</dbReference>
<protein>
    <submittedName>
        <fullName evidence="8">POK6 protein</fullName>
    </submittedName>
</protein>
<dbReference type="GO" id="GO:0016787">
    <property type="term" value="F:hydrolase activity"/>
    <property type="evidence" value="ECO:0007669"/>
    <property type="project" value="UniProtKB-KW"/>
</dbReference>
<feature type="non-terminal residue" evidence="8">
    <location>
        <position position="1"/>
    </location>
</feature>
<dbReference type="Gene3D" id="3.30.420.10">
    <property type="entry name" value="Ribonuclease H-like superfamily/Ribonuclease H"/>
    <property type="match status" value="1"/>
</dbReference>
<feature type="non-terminal residue" evidence="8">
    <location>
        <position position="64"/>
    </location>
</feature>
<dbReference type="InterPro" id="IPR012337">
    <property type="entry name" value="RNaseH-like_sf"/>
</dbReference>
<dbReference type="Proteomes" id="UP000564466">
    <property type="component" value="Unassembled WGS sequence"/>
</dbReference>
<keyword evidence="4" id="KW-0255">Endonuclease</keyword>
<dbReference type="PANTHER" id="PTHR41694:SF3">
    <property type="entry name" value="RNA-DIRECTED DNA POLYMERASE-RELATED"/>
    <property type="match status" value="1"/>
</dbReference>
<dbReference type="PANTHER" id="PTHR41694">
    <property type="entry name" value="ENDOGENOUS RETROVIRUS GROUP K MEMBER POL PROTEIN"/>
    <property type="match status" value="1"/>
</dbReference>
<keyword evidence="3" id="KW-0540">Nuclease</keyword>
<evidence type="ECO:0000313" key="8">
    <source>
        <dbReference type="EMBL" id="NXM32219.1"/>
    </source>
</evidence>
<accession>A0A7L0ZVM4</accession>
<evidence type="ECO:0000256" key="3">
    <source>
        <dbReference type="ARBA" id="ARBA00022722"/>
    </source>
</evidence>